<organism evidence="10 11">
    <name type="scientific">Candidatus Gemmiger excrementigallinarum</name>
    <dbReference type="NCBI Taxonomy" id="2838609"/>
    <lineage>
        <taxon>Bacteria</taxon>
        <taxon>Bacillati</taxon>
        <taxon>Bacillota</taxon>
        <taxon>Clostridia</taxon>
        <taxon>Eubacteriales</taxon>
        <taxon>Gemmiger</taxon>
    </lineage>
</organism>
<sequence length="4188" mass="456956">MAKRVIALFLCLSMLFSYSAPVLANDNTELPTTFVAEDEGDDTTVSGEEVEKEAEPGDTVGAVSSESDSTLNVTDSEPGSEGGDVTPSVPEPGNEGGETEPTAPELGNTNDAAAPAAPAADNGEEEGLAPSDATTFEAPGEATSETFLQAAERYYGDEGTAPVGVLNLAWENAGIQDVKAGAQINLTLEWTLMEAATYTYTYGPQSLFDSYDNTKVELILPEGVSIVQGIDGTLKDVERIENDGQHWTLYLKPSLPANNSQNAAITVPLNIGENGERAIGEVLDFSPNAIQAKLDTSFTIMDRTDAANPVPTEVTYKKEIAGQGDLGQKTITTDDSWGIKKTVEDEDWQPNDDKTQVTVTFQLEVGLLDSNGVVVSNPNTYGRTGRVPFAADSVTLTETPSVSNREGEPIQPTSITVIPQFGEQTPISVPENGVITLPVDTCAGKKLGDVVADDAPYYSKYQVEVVYPYADFIAQYYEQNQEKLTVHNTATFSYTLQGGTPQQIPGEASVDVGEVTQPAAINIRKFIVNDGGYKHYSAANFSGDAVSGAAQFTIYQENGSTPATVYLKDGDTYTPYTGPVSIDPQGNDEYSSTTGNFTVYVDPGVYVIKETAQPANTEKITVGDNNANDKTVNVAAAGTQNADFYDQEQLGKITVTKYGLQSGTESPLQEAVFGLYEGKTAEGEPLRQVTSNANGEAIFDRLAYGTYTVKEISAPDDYIRDQKTYTFTVDETNPEETQKVVNSYNKGYVTLKKLMFNGAKDYVPVTDPYTAEFNGAFTLQKKVGENWETVQSSISLTTDGTWTAELPVYEADGVTAVTYRFLEKLPKGWHDPNDPAVTEMTSDEFRLVDALGQGSEKAHKVEMKNDRNGTITLTKKFLQKATGAGFTAVTGKESTFTLYRIAGSDGVAEQVGEPQTFTGSCRFTDLARTDEQDQAYQYYLVETQVEGYLPDTTGTRSITIPDQDGTGTMTVPAWGPISFVGEGSQVVSMNQALTVSNYAQTLPAIVKKVDSVSKSFVAGASFTVYVYDKNRPGHLGEEVISSQQITGASGQTIRLAPGKQYIVVETAPAGYTDVTEESERIIDLSGIQTVGANTDYTVRTVTLKNRPDPKLQVNKLLQSYNGQKTLANVQFEVYTEKSQGDFVRAQDYVGADLTVTSGQAKQMPAGKYWLKEIIPAGNSNQILDPAEYPELYQEKGEMKDGAFYFGPFTLKEVTDEATRVQKYDVTNYSQLGAVQVVKKAKGTDGTLSNLKDAKIGIFDPANPDTPLQTVTSGSNGVVQFAGLPIYGEDQKKINYIIKEIQAPDGYTLSDTVLTVNLEAGKTVKTDSEGEELQIINWPEMSFQVEKRFYNIWEHKFTNREFLMPGAQIALYEKQANGNYTFLQLATTDDVGAVNFTGLAQKTEYVAVEYDIPDTEEYRYLEPIERDKSYLVEAAVGGQPPQTLTQEELQRYFYVTKNAVSEDENPVLMAKAKLVNVEHWAQLHIKKFIKDHKDGDKEKVVNNAAFDLYMEVLADGTPSNAELSFNEEKVKDGTYTLIGSYTTGTLYNEKGERMDGWFGMNILKCSDTVVYWLVERTGGTGAKIDPEHQITLIKRAGTEYTNGSQSLEKTEGTDGNPGTTVPSEQVFTYQDDQVTKEDTENIPIYGGGSSMFSTIRLVKWAGELDEEGNPLDDYNPLGNASFDIYLVHSDGTLAKKLDTITTGLDNDLSPAGGATGEDDNALSSWASSKAYEFNLIESYAEEAGNNGNQDIVWTDEDGNGYARVMLVESNTPAGYRSVEPLKLLMFFNYEDGQNTETFNDVYYIKDAEKEVPLSEKQGDQWALYPTKETANSSYELIEKVAEDARQYRIVDWPVDNFAVTVNKYGYTVNEQNINMDGDALNEYYISNPGRKPLEVTMKLQRWSNNQWVDYAYPNFNKASDADPATFTTENGTFSFPKGLSMGRYRILEVEGDPDYDNIYDGAVVSEDSYYNARAYYFQVINKNLELDLYNPEKLSLTLYKTDTADKPLSEAKFQLTLDDGAALEATTNAQGTATVTGIGSGVYTLTETPPEEYSADYLDAYLRETYQAGHTYGNYKLADFADEGIFLGFETKLENGEVIVTGDVTLQEYGISGLSLGIKDPAMCSLTLRKQDKDSKGGVPGAQFTLSYMPFQNWSGEETWDSEEALLDETEWENITENYTTEADGTVQIDDLQPGIYRIVESKAPAGYDLTAEPQYVVLTGGMSKTIKLEGNEIQKDPASALVFEDAAQVSLTVTKKVNTGSLTVSGNHTFTFTLYESDKKTVVGTKTVTVANGAANDAIFTASAFTGLSQGKTYYLTERETPVASREDFALTGMTGEGGLAVTEEDGYYAFTVPNSNADLSITANNTYLYAEVTILKVDGSDGHALDGASFDAFRGMKQDTDGSWTYNTAPTGTWSDKGNGEHTVRLPLTDVKGNTFKIQERQAPAGYVTGDLYLELAVEPGKQYRHGAFVESTMGTEDRNKNDTAMLQAMIFPNYLGSVIEITKYKNMKESNTTTVLKNISFILYRRESNGWVYLTTKATDAQGKVSFTVASNKTYAVAEVVPTGYAALQGLYQNSDGSKMDTENAVIDGKDVTLHLIDNGRALHVQTTYPYNAYNIPYVDLEIRKQNALAPNGDNQPTAVASVYEVPDNISASLTQEEVARYMTADRLVRGDIRLDTAGVSGTEKYNFGKITGTIQSGKTYLIVETKASVTQVRDNNQVVWYKVLKVQPGTTAPQVVTLKNVAASASHTLRKTTSTLNNESLLTSAATLTYTLTPQVNNSYPLDSYTLKDTGLVAYSETTELDFDTYLKEKYSITSVRVGKATHTTEHYSDVAGQSVSATVSFYGFDNNLIEEKTVDVGTSAQTVTLNSDKKAARVEISYQSPLFQQNTSYALGQDFEPGAVQITVVLDKQEGGAQVVPITKVTNSAEAVMAYSPWNTQGHKLASTSVTQNAQVTNFFDEQKMAKVSISKDCQKTAVDLNGGVADYIVTITNLADAEAPLQNPFLVDLLPQGTVLNGTVEEAVTFAETPPEGVAFENRTSETQSGETGVFIFLQGSVPAGKSVKIKISVKATNDVASYGAMINNYVIMGSRTQGVQSESNPLASSWKTADGAMPSNLDGALTSLSGTARLEALRTMLANRNFQSYGYISAGKGISWTTASQAVIVKRGCGDRSATTGFTSDRLSTVNDNGWMKYQLIFSNLSTNYKYTGVTILDVLPYVGDKTGSGNDRESQWGMLFGQFDSVQRVDEKGNYTPVDQSAYQVLYYVQNIDDSNVEAVYAQVKTLSYGMASLPEGWVGTLPTDKSQVKAVAVVFQKAESAALDVKESYVVEYTMNVGDLSSDELAARSWNNTVNSCTVDFWRYSGSDIANATQIGAPLGSNSVGATILPEPVKVGGHIWIDKNADGIWDANTESVSALQSNNMVQKLLSKVEVQLATYTGGETRYKVYQKDSDWQQQATFTFDNLDPASPLGNTPQDGDALYDLQEEDPLSRLIPTMFKGSAPSTYRLIAVLAENAGVLAEPTSLGSTTGRSRVPETLKEGGVNAAEAADNNFAKASTSQRAAISERFYLHATDPDIVYDNTKDLGLVLYRNVTLHKVAADNHDIPVKGATFTLYGPFDTQAEANAADADELKRKTIGTYTSDENGDVALGNLNWFQYYLIEETSSGDGFLLDGAEAASTDGVIDDYTGNAITGKPVWVLTVPVDSITNPEQNITVTNYREGTFTLEAQKNLTGSQTLQADQFTFRLGNEKYQLIEKKTNDADGKVTFSPLTVTTPGLYTYYIREDIPKGGTEGQRVNGWLYDYTIYKVEVNVTETITGLEVDETYYVQNDKGQWVKTSGAVFTNDYTPSPAQYAPAVEKTIHTGNEPVTAVEDTFTFAIKRTDNGAADAVTMPENTELSINGAGHSSFDNITFHQAGTYTFTITEKPDKKLEDFGYTFDPVQWQLTVQAADVNGTITLTDIRYTPDDSKPESTTVALFANTYDPKETTFVPCVTKQVTGDGAPAESTFRFALELVEEDPENGSILAEEPGASIVGGGTIQLPAITFRAKGTYTFAITEQNDGLQGFTYDDTRWLLTVEVTDDGNGGLKATGVYKANLVTVKEDAAYFVNTYHPEEPSEPGENPPTTEQKTPSDGENPPVVSGNTFTLPWLPQTSDDFQPLLWVALALVSAGGIFFLLYRKRKNNRK</sequence>
<evidence type="ECO:0000256" key="6">
    <source>
        <dbReference type="SAM" id="MobiDB-lite"/>
    </source>
</evidence>
<dbReference type="Proteomes" id="UP000824048">
    <property type="component" value="Unassembled WGS sequence"/>
</dbReference>
<keyword evidence="7" id="KW-0812">Transmembrane</keyword>
<dbReference type="Gene3D" id="2.60.40.10">
    <property type="entry name" value="Immunoglobulins"/>
    <property type="match status" value="7"/>
</dbReference>
<evidence type="ECO:0000256" key="7">
    <source>
        <dbReference type="SAM" id="Phobius"/>
    </source>
</evidence>
<feature type="region of interest" description="Disordered" evidence="6">
    <location>
        <begin position="4113"/>
        <end position="4145"/>
    </location>
</feature>
<evidence type="ECO:0000256" key="1">
    <source>
        <dbReference type="ARBA" id="ARBA00007257"/>
    </source>
</evidence>
<dbReference type="SUPFAM" id="SSF49478">
    <property type="entry name" value="Cna protein B-type domain"/>
    <property type="match status" value="2"/>
</dbReference>
<evidence type="ECO:0000256" key="3">
    <source>
        <dbReference type="ARBA" id="ARBA00022525"/>
    </source>
</evidence>
<keyword evidence="7" id="KW-1133">Transmembrane helix</keyword>
<dbReference type="InterPro" id="IPR022464">
    <property type="entry name" value="Strep_pil_isopept_link"/>
</dbReference>
<dbReference type="NCBIfam" id="TIGR01167">
    <property type="entry name" value="LPXTG_anchor"/>
    <property type="match status" value="1"/>
</dbReference>
<keyword evidence="4 8" id="KW-0732">Signal</keyword>
<reference evidence="10" key="1">
    <citation type="journal article" date="2021" name="PeerJ">
        <title>Extensive microbial diversity within the chicken gut microbiome revealed by metagenomics and culture.</title>
        <authorList>
            <person name="Gilroy R."/>
            <person name="Ravi A."/>
            <person name="Getino M."/>
            <person name="Pursley I."/>
            <person name="Horton D.L."/>
            <person name="Alikhan N.F."/>
            <person name="Baker D."/>
            <person name="Gharbi K."/>
            <person name="Hall N."/>
            <person name="Watson M."/>
            <person name="Adriaenssens E.M."/>
            <person name="Foster-Nyarko E."/>
            <person name="Jarju S."/>
            <person name="Secka A."/>
            <person name="Antonio M."/>
            <person name="Oren A."/>
            <person name="Chaudhuri R.R."/>
            <person name="La Ragione R."/>
            <person name="Hildebrand F."/>
            <person name="Pallen M.J."/>
        </authorList>
    </citation>
    <scope>NUCLEOTIDE SEQUENCE</scope>
    <source>
        <strain evidence="10">ChiSxjej1B13-11774</strain>
    </source>
</reference>
<keyword evidence="5" id="KW-0572">Peptidoglycan-anchor</keyword>
<dbReference type="PROSITE" id="PS50847">
    <property type="entry name" value="GRAM_POS_ANCHORING"/>
    <property type="match status" value="1"/>
</dbReference>
<evidence type="ECO:0000313" key="10">
    <source>
        <dbReference type="EMBL" id="HIZ42564.1"/>
    </source>
</evidence>
<dbReference type="EMBL" id="DXBP01000051">
    <property type="protein sequence ID" value="HIZ42564.1"/>
    <property type="molecule type" value="Genomic_DNA"/>
</dbReference>
<dbReference type="Pfam" id="PF17802">
    <property type="entry name" value="SpaA"/>
    <property type="match status" value="5"/>
</dbReference>
<feature type="region of interest" description="Disordered" evidence="6">
    <location>
        <begin position="37"/>
        <end position="140"/>
    </location>
</feature>
<evidence type="ECO:0000259" key="9">
    <source>
        <dbReference type="PROSITE" id="PS50847"/>
    </source>
</evidence>
<protein>
    <submittedName>
        <fullName evidence="10">LPXTG cell wall anchor domain-containing protein</fullName>
    </submittedName>
</protein>
<keyword evidence="2" id="KW-0134">Cell wall</keyword>
<feature type="chain" id="PRO_5039457526" evidence="8">
    <location>
        <begin position="25"/>
        <end position="4188"/>
    </location>
</feature>
<dbReference type="PANTHER" id="PTHR36108">
    <property type="entry name" value="COLOSSIN-B-RELATED"/>
    <property type="match status" value="1"/>
</dbReference>
<dbReference type="InterPro" id="IPR038174">
    <property type="entry name" value="Strep_pil_link_sf"/>
</dbReference>
<keyword evidence="3" id="KW-0964">Secreted</keyword>
<keyword evidence="7" id="KW-0472">Membrane</keyword>
<dbReference type="Gene3D" id="2.60.40.3050">
    <property type="match status" value="3"/>
</dbReference>
<evidence type="ECO:0000256" key="8">
    <source>
        <dbReference type="SAM" id="SignalP"/>
    </source>
</evidence>
<reference evidence="10" key="2">
    <citation type="submission" date="2021-04" db="EMBL/GenBank/DDBJ databases">
        <authorList>
            <person name="Gilroy R."/>
        </authorList>
    </citation>
    <scope>NUCLEOTIDE SEQUENCE</scope>
    <source>
        <strain evidence="10">ChiSxjej1B13-11774</strain>
    </source>
</reference>
<proteinExistence type="inferred from homology"/>
<feature type="domain" description="Gram-positive cocci surface proteins LPxTG" evidence="9">
    <location>
        <begin position="4152"/>
        <end position="4188"/>
    </location>
</feature>
<evidence type="ECO:0000256" key="5">
    <source>
        <dbReference type="ARBA" id="ARBA00023088"/>
    </source>
</evidence>
<feature type="compositionally biased region" description="Low complexity" evidence="6">
    <location>
        <begin position="99"/>
        <end position="120"/>
    </location>
</feature>
<evidence type="ECO:0000256" key="2">
    <source>
        <dbReference type="ARBA" id="ARBA00022512"/>
    </source>
</evidence>
<feature type="transmembrane region" description="Helical" evidence="7">
    <location>
        <begin position="4162"/>
        <end position="4180"/>
    </location>
</feature>
<dbReference type="Pfam" id="PF12892">
    <property type="entry name" value="FctA"/>
    <property type="match status" value="3"/>
</dbReference>
<dbReference type="NCBIfam" id="TIGR03786">
    <property type="entry name" value="strep_pil_rpt"/>
    <property type="match status" value="1"/>
</dbReference>
<feature type="region of interest" description="Disordered" evidence="6">
    <location>
        <begin position="1600"/>
        <end position="1621"/>
    </location>
</feature>
<evidence type="ECO:0000256" key="4">
    <source>
        <dbReference type="ARBA" id="ARBA00022729"/>
    </source>
</evidence>
<comment type="caution">
    <text evidence="10">The sequence shown here is derived from an EMBL/GenBank/DDBJ whole genome shotgun (WGS) entry which is preliminary data.</text>
</comment>
<comment type="similarity">
    <text evidence="1">Belongs to the serine-aspartate repeat-containing protein (SDr) family.</text>
</comment>
<dbReference type="InterPro" id="IPR019931">
    <property type="entry name" value="LPXTG_anchor"/>
</dbReference>
<feature type="compositionally biased region" description="Polar residues" evidence="6">
    <location>
        <begin position="62"/>
        <end position="77"/>
    </location>
</feature>
<feature type="signal peptide" evidence="8">
    <location>
        <begin position="1"/>
        <end position="24"/>
    </location>
</feature>
<dbReference type="InterPro" id="IPR013783">
    <property type="entry name" value="Ig-like_fold"/>
</dbReference>
<accession>A0A9D2JBE9</accession>
<name>A0A9D2JBE9_9FIRM</name>
<gene>
    <name evidence="10" type="ORF">H9811_08385</name>
</gene>
<evidence type="ECO:0000313" key="11">
    <source>
        <dbReference type="Proteomes" id="UP000824048"/>
    </source>
</evidence>
<feature type="compositionally biased region" description="Acidic residues" evidence="6">
    <location>
        <begin position="37"/>
        <end position="52"/>
    </location>
</feature>
<dbReference type="PANTHER" id="PTHR36108:SF13">
    <property type="entry name" value="COLOSSIN-B-RELATED"/>
    <property type="match status" value="1"/>
</dbReference>
<dbReference type="InterPro" id="IPR041033">
    <property type="entry name" value="SpaA_PFL_dom_1"/>
</dbReference>